<evidence type="ECO:0000313" key="3">
    <source>
        <dbReference type="Proteomes" id="UP000426027"/>
    </source>
</evidence>
<keyword evidence="3" id="KW-1185">Reference proteome</keyword>
<keyword evidence="1" id="KW-0732">Signal</keyword>
<dbReference type="RefSeq" id="WP_157478722.1">
    <property type="nucleotide sequence ID" value="NZ_CP046566.1"/>
</dbReference>
<gene>
    <name evidence="2" type="ORF">GLV81_09920</name>
</gene>
<protein>
    <submittedName>
        <fullName evidence="2">Uncharacterized protein</fullName>
    </submittedName>
</protein>
<reference evidence="2 3" key="1">
    <citation type="submission" date="2019-11" db="EMBL/GenBank/DDBJ databases">
        <authorList>
            <person name="Im W.T."/>
        </authorList>
    </citation>
    <scope>NUCLEOTIDE SEQUENCE [LARGE SCALE GENOMIC DNA]</scope>
    <source>
        <strain evidence="2 3">SB-02</strain>
    </source>
</reference>
<name>A0A6I6G6N9_9BACT</name>
<feature type="chain" id="PRO_5026088508" evidence="1">
    <location>
        <begin position="25"/>
        <end position="935"/>
    </location>
</feature>
<evidence type="ECO:0000256" key="1">
    <source>
        <dbReference type="SAM" id="SignalP"/>
    </source>
</evidence>
<evidence type="ECO:0000313" key="2">
    <source>
        <dbReference type="EMBL" id="QGW28366.1"/>
    </source>
</evidence>
<dbReference type="Proteomes" id="UP000426027">
    <property type="component" value="Chromosome"/>
</dbReference>
<organism evidence="2 3">
    <name type="scientific">Phnomibacter ginsenosidimutans</name>
    <dbReference type="NCBI Taxonomy" id="2676868"/>
    <lineage>
        <taxon>Bacteria</taxon>
        <taxon>Pseudomonadati</taxon>
        <taxon>Bacteroidota</taxon>
        <taxon>Chitinophagia</taxon>
        <taxon>Chitinophagales</taxon>
        <taxon>Chitinophagaceae</taxon>
        <taxon>Phnomibacter</taxon>
    </lineage>
</organism>
<dbReference type="KEGG" id="fls:GLV81_09920"/>
<feature type="signal peptide" evidence="1">
    <location>
        <begin position="1"/>
        <end position="24"/>
    </location>
</feature>
<dbReference type="EMBL" id="CP046566">
    <property type="protein sequence ID" value="QGW28366.1"/>
    <property type="molecule type" value="Genomic_DNA"/>
</dbReference>
<proteinExistence type="predicted"/>
<accession>A0A6I6G6N9</accession>
<sequence length="935" mass="106546">MKPSILHFCFGLLMCAGMQHVAHAQTFGGNPARTKWRQVNNDAVKVIYPAGMDSVASRVAAVSLYLQQQQGPASLGQQHKRYSIVLQKDVNYSNAYVMMGPRRSEFFMMPPQNPLELGSMSWTDNLAIHEYRHVQQYNNFNVGLSRFMGGLFGQQGQALANGLSVPDWFFEGDAVWNETVYSGQGRGRLPLFLNAYTALNENRNDFSFMQMRNGSLRKYYPNHYDLGYLLVSYGRQQFGDDVWQKITRDAAAFNTLFYPMQAAVKKHTGKTYQAFVQEAMQDFRQKQQANKINLSPIWITKLNKQAVTDYKYPYPTADGKTVMLKAGYADIPRFVEIDAEGNEQKIAVKDIGYDDYFSYSNGRIVYSALQADTRWGNRDYSIVRLLDVASGEVFDVSGKGRYFSPDIHPNGDQIVAVEHDPIKGSRILIMNTEGAMLDSLQVPSNWFLSHPKFLPQSNEVLVAVREPAGKMGWLLWQPAKRQQQWLLPPAERLLAFPVVQGDTIYYTQSEAGKDALYAIQRSNGMRWQLTAFTTGVYQGFAKSGGVMASYFTADGFRLGQTPVMPATEGIAEDGFKLLYQNQQSGTYTNLSQLSTTQLAGTKYRKLTHPFNFHTWQPEISEAEYTAKLLGNNVLNTVLTELSYTYNNNEKSHTAGANIRYGGWFVQPMIGVKQTFGRDAFYNADTTFQYNQAEAYAGLYLPLNFTKGKMYRSFTASATVNTDNVRWQGIGKGLLRDLNYTFFNTRVTYTSQVQKARQQIYPRFAQALLADYRNMIDGQEAWQLLLSGTLYFPGIGSNHSLVLSGAWQARDTMRQYAYSNAFPFSRGYNSVNFPRMFRLGANYHFPLFYPDWGFGNMLYFQRIRANVFYDYTRVKSLRTGATRPFNTVGSEIYFDTRWWNQLPVSLGVRYSYLLDPEFSGITQPHQWEIVLPVNLF</sequence>
<dbReference type="SUPFAM" id="SSF69304">
    <property type="entry name" value="Tricorn protease N-terminal domain"/>
    <property type="match status" value="1"/>
</dbReference>
<dbReference type="AlphaFoldDB" id="A0A6I6G6N9"/>